<dbReference type="Proteomes" id="UP000549394">
    <property type="component" value="Unassembled WGS sequence"/>
</dbReference>
<feature type="compositionally biased region" description="Low complexity" evidence="1">
    <location>
        <begin position="333"/>
        <end position="344"/>
    </location>
</feature>
<evidence type="ECO:0000313" key="3">
    <source>
        <dbReference type="Proteomes" id="UP000549394"/>
    </source>
</evidence>
<reference evidence="2 3" key="1">
    <citation type="submission" date="2020-08" db="EMBL/GenBank/DDBJ databases">
        <authorList>
            <person name="Hejnol A."/>
        </authorList>
    </citation>
    <scope>NUCLEOTIDE SEQUENCE [LARGE SCALE GENOMIC DNA]</scope>
</reference>
<keyword evidence="3" id="KW-1185">Reference proteome</keyword>
<dbReference type="AlphaFoldDB" id="A0A7I8VCY2"/>
<accession>A0A7I8VCY2</accession>
<gene>
    <name evidence="2" type="ORF">DGYR_LOCUS2236</name>
</gene>
<sequence>MSTKRVQSAGLFRSPSNHISYLNSEICRLEEEAAQYKAENQRTNDKLNCLISLVKNAWNGDRAASIHVAKIVGAAPPEIDVETTENNTIVLTAKPKPKALNNWALLTIGLLNREYKKIEMSIAKEQNLRLEQRRLYLEEQLIENRHSKMAIVPPNSPRTGKRDEQQKTTAILQNHEKTFTKRHRAGSAPVTRPRQIRVNRPASAQKHLNVQPVYVADLIVRPTTNHRVDEAFQAVHDLTKCVQKKRIIPQNVRRFSAGSESEVNEKIWTNPSRYKGNSTNAYNSESLLKDIDGSSKPPKRPVSSKQMLENDKRRSRPKSSKPSNGRVIKFADESNSNDASSNDNLNGRNEEKVQLEDIETNSEIERELNVNKMSVTVRKTDMNDFVDELKNMEKMEEELKKSTYALQKKLGIMTEGMIL</sequence>
<feature type="region of interest" description="Disordered" evidence="1">
    <location>
        <begin position="286"/>
        <end position="352"/>
    </location>
</feature>
<evidence type="ECO:0000256" key="1">
    <source>
        <dbReference type="SAM" id="MobiDB-lite"/>
    </source>
</evidence>
<dbReference type="OrthoDB" id="10015020at2759"/>
<comment type="caution">
    <text evidence="2">The sequence shown here is derived from an EMBL/GenBank/DDBJ whole genome shotgun (WGS) entry which is preliminary data.</text>
</comment>
<evidence type="ECO:0000313" key="2">
    <source>
        <dbReference type="EMBL" id="CAD5113205.1"/>
    </source>
</evidence>
<dbReference type="EMBL" id="CAJFCJ010000003">
    <property type="protein sequence ID" value="CAD5113205.1"/>
    <property type="molecule type" value="Genomic_DNA"/>
</dbReference>
<proteinExistence type="predicted"/>
<protein>
    <submittedName>
        <fullName evidence="2">DgyrCDS2392</fullName>
    </submittedName>
</protein>
<organism evidence="2 3">
    <name type="scientific">Dimorphilus gyrociliatus</name>
    <dbReference type="NCBI Taxonomy" id="2664684"/>
    <lineage>
        <taxon>Eukaryota</taxon>
        <taxon>Metazoa</taxon>
        <taxon>Spiralia</taxon>
        <taxon>Lophotrochozoa</taxon>
        <taxon>Annelida</taxon>
        <taxon>Polychaeta</taxon>
        <taxon>Polychaeta incertae sedis</taxon>
        <taxon>Dinophilidae</taxon>
        <taxon>Dimorphilus</taxon>
    </lineage>
</organism>
<name>A0A7I8VCY2_9ANNE</name>